<keyword evidence="2" id="KW-1185">Reference proteome</keyword>
<comment type="caution">
    <text evidence="1">The sequence shown here is derived from an EMBL/GenBank/DDBJ whole genome shotgun (WGS) entry which is preliminary data.</text>
</comment>
<sequence>MVGQRSARMCNNVVTGDRVSNLYVRASMWLFARIIQLSIRSLLDAISCAHLDGHWNTNLFGWQNGICRFRAVDSRSLVISYDLISTNLSNDDYSLESFLDILGFGIADRYFVVDCRKEGMLHPYRIAIRTLKTSGPLLSEMFDLRIFVVIREMQIADEVKMTKF</sequence>
<dbReference type="InParanoid" id="A0A3R7G0Y4"/>
<dbReference type="Proteomes" id="UP000286415">
    <property type="component" value="Unassembled WGS sequence"/>
</dbReference>
<dbReference type="OrthoDB" id="10594298at2759"/>
<dbReference type="AlphaFoldDB" id="A0A3R7G0Y4"/>
<dbReference type="EMBL" id="NIRI02000010">
    <property type="protein sequence ID" value="KAG5454131.1"/>
    <property type="molecule type" value="Genomic_DNA"/>
</dbReference>
<protein>
    <submittedName>
        <fullName evidence="1">Uncharacterized protein</fullName>
    </submittedName>
</protein>
<organism evidence="1 2">
    <name type="scientific">Clonorchis sinensis</name>
    <name type="common">Chinese liver fluke</name>
    <dbReference type="NCBI Taxonomy" id="79923"/>
    <lineage>
        <taxon>Eukaryota</taxon>
        <taxon>Metazoa</taxon>
        <taxon>Spiralia</taxon>
        <taxon>Lophotrochozoa</taxon>
        <taxon>Platyhelminthes</taxon>
        <taxon>Trematoda</taxon>
        <taxon>Digenea</taxon>
        <taxon>Opisthorchiida</taxon>
        <taxon>Opisthorchiata</taxon>
        <taxon>Opisthorchiidae</taxon>
        <taxon>Clonorchis</taxon>
    </lineage>
</organism>
<evidence type="ECO:0000313" key="1">
    <source>
        <dbReference type="EMBL" id="KAG5454131.1"/>
    </source>
</evidence>
<name>A0A3R7G0Y4_CLOSI</name>
<gene>
    <name evidence="1" type="ORF">CSKR_105356</name>
</gene>
<reference evidence="1 2" key="1">
    <citation type="journal article" date="2018" name="Biotechnol. Adv.">
        <title>Improved genomic resources and new bioinformatic workflow for the carcinogenic parasite Clonorchis sinensis: Biotechnological implications.</title>
        <authorList>
            <person name="Wang D."/>
            <person name="Korhonen P.K."/>
            <person name="Gasser R.B."/>
            <person name="Young N.D."/>
        </authorList>
    </citation>
    <scope>NUCLEOTIDE SEQUENCE [LARGE SCALE GENOMIC DNA]</scope>
    <source>
        <strain evidence="1">Cs-k2</strain>
    </source>
</reference>
<evidence type="ECO:0000313" key="2">
    <source>
        <dbReference type="Proteomes" id="UP000286415"/>
    </source>
</evidence>
<accession>A0A3R7G0Y4</accession>
<reference evidence="1 2" key="2">
    <citation type="journal article" date="2021" name="Genomics">
        <title>High-quality reference genome for Clonorchis sinensis.</title>
        <authorList>
            <person name="Young N.D."/>
            <person name="Stroehlein A.J."/>
            <person name="Kinkar L."/>
            <person name="Wang T."/>
            <person name="Sohn W.M."/>
            <person name="Chang B.C.H."/>
            <person name="Kaur P."/>
            <person name="Weisz D."/>
            <person name="Dudchenko O."/>
            <person name="Aiden E.L."/>
            <person name="Korhonen P.K."/>
            <person name="Gasser R.B."/>
        </authorList>
    </citation>
    <scope>NUCLEOTIDE SEQUENCE [LARGE SCALE GENOMIC DNA]</scope>
    <source>
        <strain evidence="1">Cs-k2</strain>
    </source>
</reference>
<proteinExistence type="predicted"/>